<accession>A0A1R3JUN1</accession>
<dbReference type="AlphaFoldDB" id="A0A1R3JUN1"/>
<proteinExistence type="predicted"/>
<gene>
    <name evidence="2" type="ORF">COLO4_13860</name>
</gene>
<dbReference type="PANTHER" id="PTHR34145:SF28">
    <property type="entry name" value="F-BOX DOMAIN-CONTAINING PROTEIN"/>
    <property type="match status" value="1"/>
</dbReference>
<dbReference type="InterPro" id="IPR053772">
    <property type="entry name" value="At1g61320/At1g61330-like"/>
</dbReference>
<dbReference type="Pfam" id="PF23622">
    <property type="entry name" value="LRR_At1g61320_AtMIF1"/>
    <property type="match status" value="1"/>
</dbReference>
<feature type="domain" description="At1g61320/AtMIF1 LRR" evidence="1">
    <location>
        <begin position="78"/>
        <end position="178"/>
    </location>
</feature>
<evidence type="ECO:0000313" key="3">
    <source>
        <dbReference type="Proteomes" id="UP000187203"/>
    </source>
</evidence>
<comment type="caution">
    <text evidence="2">The sequence shown here is derived from an EMBL/GenBank/DDBJ whole genome shotgun (WGS) entry which is preliminary data.</text>
</comment>
<name>A0A1R3JUN1_9ROSI</name>
<dbReference type="InterPro" id="IPR032675">
    <property type="entry name" value="LRR_dom_sf"/>
</dbReference>
<dbReference type="PANTHER" id="PTHR34145">
    <property type="entry name" value="OS02G0105600 PROTEIN"/>
    <property type="match status" value="1"/>
</dbReference>
<sequence>MSRLNFDDTFIIYDYSSWDEQQKSVYKLLQHYLDSRIESFRLWVPDYCQFWRYIDDMDIIGLERLKDYEIGDPNGSYRWIRLAIQMGAKEVNLTYLDDYGSAFSYEILSWLLLPLPSKLKHLRLQNCSILASQAKVSDHLHLHSLATLELDDVIVDKTKLGSIFSTCVNLWKLVLRECFFKRDLTITGCPSLSYNEYNPAERQMVYPKPKISFSNVPKLEEIRLDLDLHRYNRTVDEMFITGFAADAPQLKRLSLTKLEFKFIHSLATLKLEDLLVDETVLESIFSTCVNLWKLVLRKCIFNHNLTIADCPSLSNLQIFSPMHLEKLQVISLPNLTYFEFHIIDDDQGREREGVYPNPKLCFSNVPKLEEMRLDLDLQYYDQTVDGMFISGFATDAPQLKRLASIHTSMPTLLDTNSEPQIPVSMAILCQLEQLELILDITYCNLLNMIPHVLLACPLLQKFHLTAYDRPSKIPFVTCSSKHPFPNLKQVKIRPFYGRCGNPSVFYLLENAVALERIILDATSCPCPESCKLKHMSHQVPNYHQIRAKVIASPIANLVLQHHSNEGIDFAKIFLR</sequence>
<protein>
    <recommendedName>
        <fullName evidence="1">At1g61320/AtMIF1 LRR domain-containing protein</fullName>
    </recommendedName>
</protein>
<keyword evidence="3" id="KW-1185">Reference proteome</keyword>
<dbReference type="Proteomes" id="UP000187203">
    <property type="component" value="Unassembled WGS sequence"/>
</dbReference>
<dbReference type="Gene3D" id="3.80.10.10">
    <property type="entry name" value="Ribonuclease Inhibitor"/>
    <property type="match status" value="2"/>
</dbReference>
<dbReference type="InterPro" id="IPR055357">
    <property type="entry name" value="LRR_At1g61320_AtMIF1"/>
</dbReference>
<dbReference type="EMBL" id="AWUE01015333">
    <property type="protein sequence ID" value="OMO98461.1"/>
    <property type="molecule type" value="Genomic_DNA"/>
</dbReference>
<evidence type="ECO:0000313" key="2">
    <source>
        <dbReference type="EMBL" id="OMO98461.1"/>
    </source>
</evidence>
<organism evidence="2 3">
    <name type="scientific">Corchorus olitorius</name>
    <dbReference type="NCBI Taxonomy" id="93759"/>
    <lineage>
        <taxon>Eukaryota</taxon>
        <taxon>Viridiplantae</taxon>
        <taxon>Streptophyta</taxon>
        <taxon>Embryophyta</taxon>
        <taxon>Tracheophyta</taxon>
        <taxon>Spermatophyta</taxon>
        <taxon>Magnoliopsida</taxon>
        <taxon>eudicotyledons</taxon>
        <taxon>Gunneridae</taxon>
        <taxon>Pentapetalae</taxon>
        <taxon>rosids</taxon>
        <taxon>malvids</taxon>
        <taxon>Malvales</taxon>
        <taxon>Malvaceae</taxon>
        <taxon>Grewioideae</taxon>
        <taxon>Apeibeae</taxon>
        <taxon>Corchorus</taxon>
    </lineage>
</organism>
<dbReference type="SUPFAM" id="SSF52058">
    <property type="entry name" value="L domain-like"/>
    <property type="match status" value="1"/>
</dbReference>
<dbReference type="OrthoDB" id="1152382at2759"/>
<reference evidence="3" key="1">
    <citation type="submission" date="2013-09" db="EMBL/GenBank/DDBJ databases">
        <title>Corchorus olitorius genome sequencing.</title>
        <authorList>
            <person name="Alam M."/>
            <person name="Haque M.S."/>
            <person name="Islam M.S."/>
            <person name="Emdad E.M."/>
            <person name="Islam M.M."/>
            <person name="Ahmed B."/>
            <person name="Halim A."/>
            <person name="Hossen Q.M.M."/>
            <person name="Hossain M.Z."/>
            <person name="Ahmed R."/>
            <person name="Khan M.M."/>
            <person name="Islam R."/>
            <person name="Rashid M.M."/>
            <person name="Khan S.A."/>
            <person name="Rahman M.S."/>
            <person name="Alam M."/>
            <person name="Yahiya A.S."/>
            <person name="Khan M.S."/>
            <person name="Azam M.S."/>
            <person name="Haque T."/>
            <person name="Lashkar M.Z.H."/>
            <person name="Akhand A.I."/>
            <person name="Morshed G."/>
            <person name="Roy S."/>
            <person name="Uddin K.S."/>
            <person name="Rabeya T."/>
            <person name="Hossain A.S."/>
            <person name="Chowdhury A."/>
            <person name="Snigdha A.R."/>
            <person name="Mortoza M.S."/>
            <person name="Matin S.A."/>
            <person name="Hoque S.M.E."/>
            <person name="Islam M.K."/>
            <person name="Roy D.K."/>
            <person name="Haider R."/>
            <person name="Moosa M.M."/>
            <person name="Elias S.M."/>
            <person name="Hasan A.M."/>
            <person name="Jahan S."/>
            <person name="Shafiuddin M."/>
            <person name="Mahmood N."/>
            <person name="Shommy N.S."/>
        </authorList>
    </citation>
    <scope>NUCLEOTIDE SEQUENCE [LARGE SCALE GENOMIC DNA]</scope>
    <source>
        <strain evidence="3">cv. O-4</strain>
    </source>
</reference>
<evidence type="ECO:0000259" key="1">
    <source>
        <dbReference type="Pfam" id="PF23622"/>
    </source>
</evidence>